<dbReference type="PROSITE" id="PS50144">
    <property type="entry name" value="MATH"/>
    <property type="match status" value="1"/>
</dbReference>
<dbReference type="Pfam" id="PF22486">
    <property type="entry name" value="MATH_2"/>
    <property type="match status" value="1"/>
</dbReference>
<evidence type="ECO:0000259" key="3">
    <source>
        <dbReference type="PROSITE" id="PS50144"/>
    </source>
</evidence>
<dbReference type="InterPro" id="IPR056872">
    <property type="entry name" value="TTC3/DZIP3-like_helical"/>
</dbReference>
<feature type="compositionally biased region" description="Low complexity" evidence="2">
    <location>
        <begin position="1565"/>
        <end position="1586"/>
    </location>
</feature>
<evidence type="ECO:0000256" key="1">
    <source>
        <dbReference type="SAM" id="Coils"/>
    </source>
</evidence>
<dbReference type="Proteomes" id="UP001608902">
    <property type="component" value="Unassembled WGS sequence"/>
</dbReference>
<feature type="region of interest" description="Disordered" evidence="2">
    <location>
        <begin position="505"/>
        <end position="525"/>
    </location>
</feature>
<protein>
    <recommendedName>
        <fullName evidence="3">MATH domain-containing protein</fullName>
    </recommendedName>
</protein>
<feature type="compositionally biased region" description="Low complexity" evidence="2">
    <location>
        <begin position="98"/>
        <end position="119"/>
    </location>
</feature>
<accession>A0ABD6EH82</accession>
<feature type="compositionally biased region" description="Polar residues" evidence="2">
    <location>
        <begin position="1543"/>
        <end position="1564"/>
    </location>
</feature>
<feature type="region of interest" description="Disordered" evidence="2">
    <location>
        <begin position="1609"/>
        <end position="1634"/>
    </location>
</feature>
<comment type="caution">
    <text evidence="4">The sequence shown here is derived from an EMBL/GenBank/DDBJ whole genome shotgun (WGS) entry which is preliminary data.</text>
</comment>
<feature type="region of interest" description="Disordered" evidence="2">
    <location>
        <begin position="93"/>
        <end position="119"/>
    </location>
</feature>
<reference evidence="4 5" key="1">
    <citation type="submission" date="2024-08" db="EMBL/GenBank/DDBJ databases">
        <title>Gnathostoma spinigerum genome.</title>
        <authorList>
            <person name="Gonzalez-Bertolin B."/>
            <person name="Monzon S."/>
            <person name="Zaballos A."/>
            <person name="Jimenez P."/>
            <person name="Dekumyoy P."/>
            <person name="Varona S."/>
            <person name="Cuesta I."/>
            <person name="Sumanam S."/>
            <person name="Adisakwattana P."/>
            <person name="Gasser R.B."/>
            <person name="Hernandez-Gonzalez A."/>
            <person name="Young N.D."/>
            <person name="Perteguer M.J."/>
        </authorList>
    </citation>
    <scope>NUCLEOTIDE SEQUENCE [LARGE SCALE GENOMIC DNA]</scope>
    <source>
        <strain evidence="4">AL3</strain>
        <tissue evidence="4">Liver</tissue>
    </source>
</reference>
<dbReference type="SUPFAM" id="SSF49599">
    <property type="entry name" value="TRAF domain-like"/>
    <property type="match status" value="1"/>
</dbReference>
<evidence type="ECO:0000313" key="5">
    <source>
        <dbReference type="Proteomes" id="UP001608902"/>
    </source>
</evidence>
<dbReference type="Pfam" id="PF24525">
    <property type="entry name" value="TTC3"/>
    <property type="match status" value="1"/>
</dbReference>
<evidence type="ECO:0000313" key="4">
    <source>
        <dbReference type="EMBL" id="MFH4979328.1"/>
    </source>
</evidence>
<feature type="region of interest" description="Disordered" evidence="2">
    <location>
        <begin position="781"/>
        <end position="812"/>
    </location>
</feature>
<proteinExistence type="predicted"/>
<feature type="coiled-coil region" evidence="1">
    <location>
        <begin position="1106"/>
        <end position="1256"/>
    </location>
</feature>
<feature type="region of interest" description="Disordered" evidence="2">
    <location>
        <begin position="1428"/>
        <end position="1450"/>
    </location>
</feature>
<feature type="region of interest" description="Disordered" evidence="2">
    <location>
        <begin position="1484"/>
        <end position="1506"/>
    </location>
</feature>
<dbReference type="Gene3D" id="2.60.210.10">
    <property type="entry name" value="Apoptosis, Tumor Necrosis Factor Receptor Associated Protein 2, Chain A"/>
    <property type="match status" value="1"/>
</dbReference>
<keyword evidence="5" id="KW-1185">Reference proteome</keyword>
<feature type="region of interest" description="Disordered" evidence="2">
    <location>
        <begin position="353"/>
        <end position="423"/>
    </location>
</feature>
<dbReference type="InterPro" id="IPR008974">
    <property type="entry name" value="TRAF-like"/>
</dbReference>
<gene>
    <name evidence="4" type="ORF">AB6A40_006037</name>
</gene>
<evidence type="ECO:0000256" key="2">
    <source>
        <dbReference type="SAM" id="MobiDB-lite"/>
    </source>
</evidence>
<feature type="compositionally biased region" description="Polar residues" evidence="2">
    <location>
        <begin position="1729"/>
        <end position="1751"/>
    </location>
</feature>
<keyword evidence="1" id="KW-0175">Coiled coil</keyword>
<feature type="compositionally biased region" description="Pro residues" evidence="2">
    <location>
        <begin position="392"/>
        <end position="401"/>
    </location>
</feature>
<feature type="compositionally biased region" description="Basic and acidic residues" evidence="2">
    <location>
        <begin position="781"/>
        <end position="810"/>
    </location>
</feature>
<dbReference type="InterPro" id="IPR002083">
    <property type="entry name" value="MATH/TRAF_dom"/>
</dbReference>
<dbReference type="PANTHER" id="PTHR47022">
    <property type="entry name" value="BTB AND MATH DOMAIN-CONTAINING PROTEIN 36-RELATED"/>
    <property type="match status" value="1"/>
</dbReference>
<feature type="region of interest" description="Disordered" evidence="2">
    <location>
        <begin position="1724"/>
        <end position="1751"/>
    </location>
</feature>
<organism evidence="4 5">
    <name type="scientific">Gnathostoma spinigerum</name>
    <dbReference type="NCBI Taxonomy" id="75299"/>
    <lineage>
        <taxon>Eukaryota</taxon>
        <taxon>Metazoa</taxon>
        <taxon>Ecdysozoa</taxon>
        <taxon>Nematoda</taxon>
        <taxon>Chromadorea</taxon>
        <taxon>Rhabditida</taxon>
        <taxon>Spirurina</taxon>
        <taxon>Gnathostomatomorpha</taxon>
        <taxon>Gnathostomatoidea</taxon>
        <taxon>Gnathostomatidae</taxon>
        <taxon>Gnathostoma</taxon>
    </lineage>
</organism>
<feature type="region of interest" description="Disordered" evidence="2">
    <location>
        <begin position="1535"/>
        <end position="1587"/>
    </location>
</feature>
<feature type="compositionally biased region" description="Low complexity" evidence="2">
    <location>
        <begin position="361"/>
        <end position="374"/>
    </location>
</feature>
<feature type="region of interest" description="Disordered" evidence="2">
    <location>
        <begin position="698"/>
        <end position="741"/>
    </location>
</feature>
<name>A0ABD6EH82_9BILA</name>
<feature type="domain" description="MATH" evidence="3">
    <location>
        <begin position="120"/>
        <end position="249"/>
    </location>
</feature>
<feature type="compositionally biased region" description="Low complexity" evidence="2">
    <location>
        <begin position="1484"/>
        <end position="1502"/>
    </location>
</feature>
<sequence length="1751" mass="193533">MYTFISELTSSLRRNLDITFNYGTVLVKKMRDCHEIVKTSAVAGERRGNLCTVHQNGIRRTKVHVACQTDSEDVIYPKITSCGRPNVTQLPISKNVPASGTTSASNAAETSSASSSSASDGTLRLMIQNFKNMGDTVRGPSKKIQTVPWRIMVMPRQHVVQKKGTQKCLGFFLQCCPEAYSDSWSCQAAAELRLISQKQGVPHFTRKTNHVYTAKENDWGYSCFMTWADILDESQGYIKEDKVILEVSVKAEPPKNILTHDQFEKKIQDYMRLADIQSSRGLIDKAIEVNLSALKFCKDRDQDCKAELEAQKAKLIEMKLKQSIERIEKGPPLGKGEEENCLNQNALKQAISGTPTSLKQSNAGKSSNKSSSNGRLRDNVANEKNGSMQPRPQTPPAPPKPANDIAPAVTNSVEDKKSSSQTENTVCVFPGITTTCAASGFSSTTTTVTKEITSSTGEVLASSPYRAPWTVQNQRPNSDNHIAKVDENEWESPKGAFRHALDYEPINDEDKLTNQQQSADDTERRVAERKTFIKRKLNELIRAASIKTNTPVYCIQENLELMHEMELKANDAYEEDLRRQSLKRLAARSIREAQQHQKISGKPNTAEMDNDLSRLGRLVEDPETVKAEHVKMGIADGRTKALYHKQEEIKKNKYEKECVPSPNPMWRVRGYKADLTGQKQPWNMLCDDGERTERLIEFSSDEESLSSGGEATSDSDTEGTGGPPLGVPVSKKMKRSLDDPDGLSSIIRDDCDSCIQALLEPSLSTQETSCQTDSTLFEAQPKFDDSEWRKKKGEQKETDGNRKKTAEETRNASGVLSDTIEACRELTKESIARDFANVESKIFQALPPIYPSPQLFGEDFAPQLQPYLDETSQPNVWSRQYIEEWLKFNIKYCWKYMKNGEMTGSNESGSKNSFVNSIPKLAVLAGNCILQNSPTVGDEGGIDLTSGNIPQFNDTQAQQVMAALSVIGVNCVNAKRVVDKAAEFINTLESRSKSPFLKDCLQKLAVLAGDEKAIEAVKEEQRKAKDSADCAITDDHSSSLLGEDSDDLNAIMSSMECPDDQHDYMLTREVHRIGVFADQAVSKNPLMEVGQAEKLNEHTEMISNRIATLENLKDSLTKSLAAEKEKSKKAEQKHANAIKQLQSQLQVEKEKHEKTMQQLNQKKNELKKQEKALKQHERDIERSRELQEKVESLTKEIHDLRQKHADDFRKLQRELQSSQDTRKNMAEELKIKEAELAEMKNQLTEKSLALKRSESALCCERKSFQNTVSSITERAKKAEIMYLEQRLETGVAVLERAYKDAGQRVRDLEAEQKKSIPTHPPEYYKAAIPDWKAKREEISALISTAKSEFGAQVDQIKAGKPLSQLPRISVARPPPPPKSPKIKMTQFSTQPAPIGAEKPVVAPPSCGVIGQTGRSSQAGVIGTPVSPNSVAPGSPVQPISKAPAPPASLSPMKSPITSIAPIGVRPSHNGSVDYAATSNSLIASSSSANNNQTTTSTPTSATLMGAPWGSGWETSLAMNSITELMNPSRSFGPIGTDYGIGSTAPTSQLSQPPPGLNTSTSHFGSSQSNGWGSSSTSDWSSSMSTQHGHYNQLQQSSAYQSTQWNSGWAGYPTPQSGGSPDMTTNLLDSSRSSSPKRDVLFESLRSNFPQISLENLKQYVDEFMNRNNCTCTSLKALPVNEVVNGVAQIINSKQLWSKSAIPPMLHQPPPNVLVQSPVGLASIDPYQSPPSRLHNQQPTLPSHVLMQQQRL</sequence>
<dbReference type="PANTHER" id="PTHR47022:SF1">
    <property type="entry name" value="BTB AND MATH DOMAIN-CONTAINING PROTEIN 36-RELATED"/>
    <property type="match status" value="1"/>
</dbReference>
<dbReference type="SMART" id="SM00061">
    <property type="entry name" value="MATH"/>
    <property type="match status" value="1"/>
</dbReference>
<feature type="compositionally biased region" description="Polar residues" evidence="2">
    <location>
        <begin position="1613"/>
        <end position="1633"/>
    </location>
</feature>
<dbReference type="EMBL" id="JBGFUD010004073">
    <property type="protein sequence ID" value="MFH4979328.1"/>
    <property type="molecule type" value="Genomic_DNA"/>
</dbReference>